<dbReference type="PROSITE" id="PS50110">
    <property type="entry name" value="RESPONSE_REGULATORY"/>
    <property type="match status" value="1"/>
</dbReference>
<evidence type="ECO:0000259" key="7">
    <source>
        <dbReference type="PROSITE" id="PS50110"/>
    </source>
</evidence>
<evidence type="ECO:0000256" key="1">
    <source>
        <dbReference type="ARBA" id="ARBA00022553"/>
    </source>
</evidence>
<dbReference type="InterPro" id="IPR058245">
    <property type="entry name" value="NreC/VraR/RcsB-like_REC"/>
</dbReference>
<dbReference type="PROSITE" id="PS00622">
    <property type="entry name" value="HTH_LUXR_1"/>
    <property type="match status" value="1"/>
</dbReference>
<keyword evidence="1 5" id="KW-0597">Phosphoprotein</keyword>
<keyword evidence="3" id="KW-0238">DNA-binding</keyword>
<keyword evidence="9" id="KW-1185">Reference proteome</keyword>
<evidence type="ECO:0000313" key="8">
    <source>
        <dbReference type="EMBL" id="VZO40020.1"/>
    </source>
</evidence>
<dbReference type="GO" id="GO:0006355">
    <property type="term" value="P:regulation of DNA-templated transcription"/>
    <property type="evidence" value="ECO:0007669"/>
    <property type="project" value="InterPro"/>
</dbReference>
<evidence type="ECO:0000256" key="5">
    <source>
        <dbReference type="PROSITE-ProRule" id="PRU00169"/>
    </source>
</evidence>
<dbReference type="InterPro" id="IPR011006">
    <property type="entry name" value="CheY-like_superfamily"/>
</dbReference>
<dbReference type="CDD" id="cd17535">
    <property type="entry name" value="REC_NarL-like"/>
    <property type="match status" value="1"/>
</dbReference>
<evidence type="ECO:0000256" key="2">
    <source>
        <dbReference type="ARBA" id="ARBA00023015"/>
    </source>
</evidence>
<dbReference type="EMBL" id="CACRYJ010000067">
    <property type="protein sequence ID" value="VZO40020.1"/>
    <property type="molecule type" value="Genomic_DNA"/>
</dbReference>
<dbReference type="AlphaFoldDB" id="A0A7M4DRC6"/>
<keyword evidence="2" id="KW-0805">Transcription regulation</keyword>
<dbReference type="GO" id="GO:0000160">
    <property type="term" value="P:phosphorelay signal transduction system"/>
    <property type="evidence" value="ECO:0007669"/>
    <property type="project" value="InterPro"/>
</dbReference>
<feature type="modified residue" description="4-aspartylphosphate" evidence="5">
    <location>
        <position position="59"/>
    </location>
</feature>
<evidence type="ECO:0000256" key="3">
    <source>
        <dbReference type="ARBA" id="ARBA00023125"/>
    </source>
</evidence>
<sequence length="216" mass="23371">MAADRLIRVLIADDQELMRHALEAVIGVQDDQEVVGSVGSGEDAVRTALETNVDVVLMDIRMGQLDGIAACAEIRRHRPQCRVLILTTFDLDEYLFRSVAAGASGFLTKDTPSADVAAAVREVHAGRSMVSPRATRALIDRIARVAPDAAGVAAALTDRERDVLALLARGFSNAEIARELFVAESTVKSHIGSLTRKVGVRDRLHVVVWAYQNGIF</sequence>
<feature type="domain" description="HTH luxR-type" evidence="6">
    <location>
        <begin position="149"/>
        <end position="214"/>
    </location>
</feature>
<evidence type="ECO:0000259" key="6">
    <source>
        <dbReference type="PROSITE" id="PS50043"/>
    </source>
</evidence>
<dbReference type="Proteomes" id="UP000419743">
    <property type="component" value="Unassembled WGS sequence"/>
</dbReference>
<dbReference type="PANTHER" id="PTHR43214">
    <property type="entry name" value="TWO-COMPONENT RESPONSE REGULATOR"/>
    <property type="match status" value="1"/>
</dbReference>
<gene>
    <name evidence="8" type="primary">vraR_7</name>
    <name evidence="8" type="ORF">HALOF300_04721</name>
</gene>
<dbReference type="PRINTS" id="PR00038">
    <property type="entry name" value="HTHLUXR"/>
</dbReference>
<dbReference type="PANTHER" id="PTHR43214:SF24">
    <property type="entry name" value="TRANSCRIPTIONAL REGULATORY PROTEIN NARL-RELATED"/>
    <property type="match status" value="1"/>
</dbReference>
<feature type="domain" description="Response regulatory" evidence="7">
    <location>
        <begin position="8"/>
        <end position="124"/>
    </location>
</feature>
<dbReference type="Pfam" id="PF00196">
    <property type="entry name" value="GerE"/>
    <property type="match status" value="1"/>
</dbReference>
<dbReference type="Pfam" id="PF00072">
    <property type="entry name" value="Response_reg"/>
    <property type="match status" value="1"/>
</dbReference>
<organism evidence="8 9">
    <name type="scientific">Occultella aeris</name>
    <dbReference type="NCBI Taxonomy" id="2761496"/>
    <lineage>
        <taxon>Bacteria</taxon>
        <taxon>Bacillati</taxon>
        <taxon>Actinomycetota</taxon>
        <taxon>Actinomycetes</taxon>
        <taxon>Micrococcales</taxon>
        <taxon>Ruaniaceae</taxon>
        <taxon>Occultella</taxon>
    </lineage>
</organism>
<accession>A0A7M4DRC6</accession>
<dbReference type="InterPro" id="IPR000792">
    <property type="entry name" value="Tscrpt_reg_LuxR_C"/>
</dbReference>
<dbReference type="InterPro" id="IPR039420">
    <property type="entry name" value="WalR-like"/>
</dbReference>
<dbReference type="SUPFAM" id="SSF52172">
    <property type="entry name" value="CheY-like"/>
    <property type="match status" value="1"/>
</dbReference>
<dbReference type="InterPro" id="IPR016032">
    <property type="entry name" value="Sig_transdc_resp-reg_C-effctor"/>
</dbReference>
<dbReference type="RefSeq" id="WP_156743309.1">
    <property type="nucleotide sequence ID" value="NZ_CACRYJ010000067.1"/>
</dbReference>
<dbReference type="CDD" id="cd06170">
    <property type="entry name" value="LuxR_C_like"/>
    <property type="match status" value="1"/>
</dbReference>
<evidence type="ECO:0000313" key="9">
    <source>
        <dbReference type="Proteomes" id="UP000419743"/>
    </source>
</evidence>
<reference evidence="8 9" key="1">
    <citation type="submission" date="2019-11" db="EMBL/GenBank/DDBJ databases">
        <authorList>
            <person name="Criscuolo A."/>
        </authorList>
    </citation>
    <scope>NUCLEOTIDE SEQUENCE [LARGE SCALE GENOMIC DNA]</scope>
    <source>
        <strain evidence="8">CIP111667</strain>
    </source>
</reference>
<keyword evidence="4" id="KW-0804">Transcription</keyword>
<evidence type="ECO:0000256" key="4">
    <source>
        <dbReference type="ARBA" id="ARBA00023163"/>
    </source>
</evidence>
<dbReference type="GO" id="GO:0003677">
    <property type="term" value="F:DNA binding"/>
    <property type="evidence" value="ECO:0007669"/>
    <property type="project" value="UniProtKB-KW"/>
</dbReference>
<protein>
    <submittedName>
        <fullName evidence="8">Response regulator protein VraR</fullName>
    </submittedName>
</protein>
<comment type="caution">
    <text evidence="8">The sequence shown here is derived from an EMBL/GenBank/DDBJ whole genome shotgun (WGS) entry which is preliminary data.</text>
</comment>
<dbReference type="SMART" id="SM00448">
    <property type="entry name" value="REC"/>
    <property type="match status" value="1"/>
</dbReference>
<dbReference type="SMART" id="SM00421">
    <property type="entry name" value="HTH_LUXR"/>
    <property type="match status" value="1"/>
</dbReference>
<dbReference type="PROSITE" id="PS50043">
    <property type="entry name" value="HTH_LUXR_2"/>
    <property type="match status" value="1"/>
</dbReference>
<dbReference type="InterPro" id="IPR001789">
    <property type="entry name" value="Sig_transdc_resp-reg_receiver"/>
</dbReference>
<name>A0A7M4DRC6_9MICO</name>
<dbReference type="Gene3D" id="3.40.50.2300">
    <property type="match status" value="1"/>
</dbReference>
<dbReference type="SUPFAM" id="SSF46894">
    <property type="entry name" value="C-terminal effector domain of the bipartite response regulators"/>
    <property type="match status" value="1"/>
</dbReference>
<proteinExistence type="predicted"/>